<dbReference type="RefSeq" id="WP_044830503.1">
    <property type="nucleotide sequence ID" value="NZ_CP059735.1"/>
</dbReference>
<feature type="chain" id="PRO_5042128510" evidence="1">
    <location>
        <begin position="22"/>
        <end position="177"/>
    </location>
</feature>
<dbReference type="KEGG" id="tact:SG35_023245"/>
<evidence type="ECO:0000313" key="2">
    <source>
        <dbReference type="EMBL" id="WDD98163.1"/>
    </source>
</evidence>
<evidence type="ECO:0000256" key="1">
    <source>
        <dbReference type="SAM" id="SignalP"/>
    </source>
</evidence>
<dbReference type="Proteomes" id="UP000032568">
    <property type="component" value="Chromosome"/>
</dbReference>
<dbReference type="EMBL" id="CP059735">
    <property type="protein sequence ID" value="WDD98163.1"/>
    <property type="molecule type" value="Genomic_DNA"/>
</dbReference>
<organism evidence="2 3">
    <name type="scientific">Thalassomonas actiniarum</name>
    <dbReference type="NCBI Taxonomy" id="485447"/>
    <lineage>
        <taxon>Bacteria</taxon>
        <taxon>Pseudomonadati</taxon>
        <taxon>Pseudomonadota</taxon>
        <taxon>Gammaproteobacteria</taxon>
        <taxon>Alteromonadales</taxon>
        <taxon>Colwelliaceae</taxon>
        <taxon>Thalassomonas</taxon>
    </lineage>
</organism>
<sequence>MKKFILMLSIIFSFTSQEAGAVNVDIVEPSPPVVYVPIALGDLITIIPVLADNVPPEPVEVDNSSVLGGVDSDNDGIKDDVERWIALQFPGDAKKRRYAYSYAYYIRQLLLTTDRTQIQNNVVEMLKASVCLPNNEQDIVTIMGMHLNSQARFNRYAANADALTNSVMQINALSCVL</sequence>
<dbReference type="AlphaFoldDB" id="A0AAE9YQ34"/>
<feature type="signal peptide" evidence="1">
    <location>
        <begin position="1"/>
        <end position="21"/>
    </location>
</feature>
<proteinExistence type="predicted"/>
<keyword evidence="3" id="KW-1185">Reference proteome</keyword>
<keyword evidence="1" id="KW-0732">Signal</keyword>
<reference evidence="2 3" key="1">
    <citation type="journal article" date="2015" name="Genome Announc.">
        <title>Draft Genome Sequences of Marine Isolates of Thalassomonas viridans and Thalassomonas actiniarum.</title>
        <authorList>
            <person name="Olonade I."/>
            <person name="van Zyl L.J."/>
            <person name="Trindade M."/>
        </authorList>
    </citation>
    <scope>NUCLEOTIDE SEQUENCE [LARGE SCALE GENOMIC DNA]</scope>
    <source>
        <strain evidence="2 3">A5K-106</strain>
    </source>
</reference>
<evidence type="ECO:0000313" key="3">
    <source>
        <dbReference type="Proteomes" id="UP000032568"/>
    </source>
</evidence>
<reference evidence="2 3" key="2">
    <citation type="journal article" date="2022" name="Mar. Drugs">
        <title>Bioassay-Guided Fractionation Leads to the Detection of Cholic Acid Generated by the Rare Thalassomonas sp.</title>
        <authorList>
            <person name="Pheiffer F."/>
            <person name="Schneider Y.K."/>
            <person name="Hansen E.H."/>
            <person name="Andersen J.H."/>
            <person name="Isaksson J."/>
            <person name="Busche T."/>
            <person name="R C."/>
            <person name="Kalinowski J."/>
            <person name="Zyl L.V."/>
            <person name="Trindade M."/>
        </authorList>
    </citation>
    <scope>NUCLEOTIDE SEQUENCE [LARGE SCALE GENOMIC DNA]</scope>
    <source>
        <strain evidence="2 3">A5K-106</strain>
    </source>
</reference>
<accession>A0AAE9YQ34</accession>
<gene>
    <name evidence="2" type="ORF">SG35_023245</name>
</gene>
<protein>
    <submittedName>
        <fullName evidence="2">Uncharacterized protein</fullName>
    </submittedName>
</protein>
<name>A0AAE9YQ34_9GAMM</name>